<protein>
    <submittedName>
        <fullName evidence="1">Uncharacterized protein</fullName>
    </submittedName>
</protein>
<feature type="non-terminal residue" evidence="1">
    <location>
        <position position="1"/>
    </location>
</feature>
<evidence type="ECO:0000313" key="1">
    <source>
        <dbReference type="EMBL" id="KAH9329745.1"/>
    </source>
</evidence>
<proteinExistence type="predicted"/>
<dbReference type="EMBL" id="JAHRHJ020000001">
    <property type="protein sequence ID" value="KAH9329745.1"/>
    <property type="molecule type" value="Genomic_DNA"/>
</dbReference>
<reference evidence="1 2" key="1">
    <citation type="journal article" date="2021" name="Nat. Plants">
        <title>The Taxus genome provides insights into paclitaxel biosynthesis.</title>
        <authorList>
            <person name="Xiong X."/>
            <person name="Gou J."/>
            <person name="Liao Q."/>
            <person name="Li Y."/>
            <person name="Zhou Q."/>
            <person name="Bi G."/>
            <person name="Li C."/>
            <person name="Du R."/>
            <person name="Wang X."/>
            <person name="Sun T."/>
            <person name="Guo L."/>
            <person name="Liang H."/>
            <person name="Lu P."/>
            <person name="Wu Y."/>
            <person name="Zhang Z."/>
            <person name="Ro D.K."/>
            <person name="Shang Y."/>
            <person name="Huang S."/>
            <person name="Yan J."/>
        </authorList>
    </citation>
    <scope>NUCLEOTIDE SEQUENCE [LARGE SCALE GENOMIC DNA]</scope>
    <source>
        <strain evidence="1">Ta-2019</strain>
    </source>
</reference>
<evidence type="ECO:0000313" key="2">
    <source>
        <dbReference type="Proteomes" id="UP000824469"/>
    </source>
</evidence>
<sequence length="65" mass="7551">TADEWRDLIRRVCTDTLMIPMERTRARRAVRGRWGAFRSRQTYRRLCSSLACGQDGIDPSHRANG</sequence>
<feature type="non-terminal residue" evidence="1">
    <location>
        <position position="65"/>
    </location>
</feature>
<comment type="caution">
    <text evidence="1">The sequence shown here is derived from an EMBL/GenBank/DDBJ whole genome shotgun (WGS) entry which is preliminary data.</text>
</comment>
<name>A0AA38H0B2_TAXCH</name>
<accession>A0AA38H0B2</accession>
<dbReference type="Proteomes" id="UP000824469">
    <property type="component" value="Unassembled WGS sequence"/>
</dbReference>
<organism evidence="1 2">
    <name type="scientific">Taxus chinensis</name>
    <name type="common">Chinese yew</name>
    <name type="synonym">Taxus wallichiana var. chinensis</name>
    <dbReference type="NCBI Taxonomy" id="29808"/>
    <lineage>
        <taxon>Eukaryota</taxon>
        <taxon>Viridiplantae</taxon>
        <taxon>Streptophyta</taxon>
        <taxon>Embryophyta</taxon>
        <taxon>Tracheophyta</taxon>
        <taxon>Spermatophyta</taxon>
        <taxon>Pinopsida</taxon>
        <taxon>Pinidae</taxon>
        <taxon>Conifers II</taxon>
        <taxon>Cupressales</taxon>
        <taxon>Taxaceae</taxon>
        <taxon>Taxus</taxon>
    </lineage>
</organism>
<keyword evidence="2" id="KW-1185">Reference proteome</keyword>
<dbReference type="AlphaFoldDB" id="A0AA38H0B2"/>
<gene>
    <name evidence="1" type="ORF">KI387_001853</name>
</gene>